<dbReference type="NCBIfam" id="TIGR00658">
    <property type="entry name" value="orni_carb_tr"/>
    <property type="match status" value="1"/>
</dbReference>
<dbReference type="InterPro" id="IPR006131">
    <property type="entry name" value="Asp_carbamoyltransf_Asp/Orn-bd"/>
</dbReference>
<dbReference type="InterPro" id="IPR002292">
    <property type="entry name" value="Orn/put_carbamltrans"/>
</dbReference>
<keyword evidence="1" id="KW-0808">Transferase</keyword>
<gene>
    <name evidence="4" type="ORF">METZ01_LOCUS319467</name>
</gene>
<evidence type="ECO:0000313" key="4">
    <source>
        <dbReference type="EMBL" id="SVC66613.1"/>
    </source>
</evidence>
<evidence type="ECO:0000256" key="1">
    <source>
        <dbReference type="ARBA" id="ARBA00022679"/>
    </source>
</evidence>
<dbReference type="SUPFAM" id="SSF53671">
    <property type="entry name" value="Aspartate/ornithine carbamoyltransferase"/>
    <property type="match status" value="1"/>
</dbReference>
<dbReference type="GO" id="GO:0004585">
    <property type="term" value="F:ornithine carbamoyltransferase activity"/>
    <property type="evidence" value="ECO:0007669"/>
    <property type="project" value="TreeGrafter"/>
</dbReference>
<dbReference type="Gene3D" id="3.40.50.1370">
    <property type="entry name" value="Aspartate/ornithine carbamoyltransferase"/>
    <property type="match status" value="2"/>
</dbReference>
<dbReference type="InterPro" id="IPR006132">
    <property type="entry name" value="Asp/Orn_carbamoyltranf_P-bd"/>
</dbReference>
<protein>
    <recommendedName>
        <fullName evidence="5">Ornithine carbamoyltransferase</fullName>
    </recommendedName>
</protein>
<dbReference type="GO" id="GO:0042450">
    <property type="term" value="P:L-arginine biosynthetic process via ornithine"/>
    <property type="evidence" value="ECO:0007669"/>
    <property type="project" value="TreeGrafter"/>
</dbReference>
<dbReference type="AlphaFoldDB" id="A0A382NZP2"/>
<reference evidence="4" key="1">
    <citation type="submission" date="2018-05" db="EMBL/GenBank/DDBJ databases">
        <authorList>
            <person name="Lanie J.A."/>
            <person name="Ng W.-L."/>
            <person name="Kazmierczak K.M."/>
            <person name="Andrzejewski T.M."/>
            <person name="Davidsen T.M."/>
            <person name="Wayne K.J."/>
            <person name="Tettelin H."/>
            <person name="Glass J.I."/>
            <person name="Rusch D."/>
            <person name="Podicherti R."/>
            <person name="Tsui H.-C.T."/>
            <person name="Winkler M.E."/>
        </authorList>
    </citation>
    <scope>NUCLEOTIDE SEQUENCE</scope>
</reference>
<dbReference type="InterPro" id="IPR036901">
    <property type="entry name" value="Asp/Orn_carbamoylTrfase_sf"/>
</dbReference>
<dbReference type="PRINTS" id="PR00100">
    <property type="entry name" value="AOTCASE"/>
</dbReference>
<evidence type="ECO:0000259" key="2">
    <source>
        <dbReference type="Pfam" id="PF00185"/>
    </source>
</evidence>
<organism evidence="4">
    <name type="scientific">marine metagenome</name>
    <dbReference type="NCBI Taxonomy" id="408172"/>
    <lineage>
        <taxon>unclassified sequences</taxon>
        <taxon>metagenomes</taxon>
        <taxon>ecological metagenomes</taxon>
    </lineage>
</organism>
<evidence type="ECO:0000259" key="3">
    <source>
        <dbReference type="Pfam" id="PF02729"/>
    </source>
</evidence>
<dbReference type="EMBL" id="UINC01103884">
    <property type="protein sequence ID" value="SVC66613.1"/>
    <property type="molecule type" value="Genomic_DNA"/>
</dbReference>
<dbReference type="PRINTS" id="PR00102">
    <property type="entry name" value="OTCASE"/>
</dbReference>
<dbReference type="FunFam" id="3.40.50.1370:FF:000008">
    <property type="entry name" value="Ornithine carbamoyltransferase"/>
    <property type="match status" value="1"/>
</dbReference>
<dbReference type="PANTHER" id="PTHR45753">
    <property type="entry name" value="ORNITHINE CARBAMOYLTRANSFERASE, MITOCHONDRIAL"/>
    <property type="match status" value="1"/>
</dbReference>
<dbReference type="GO" id="GO:0019240">
    <property type="term" value="P:citrulline biosynthetic process"/>
    <property type="evidence" value="ECO:0007669"/>
    <property type="project" value="TreeGrafter"/>
</dbReference>
<accession>A0A382NZP2</accession>
<feature type="domain" description="Aspartate/ornithine carbamoyltransferase Asp/Orn-binding" evidence="2">
    <location>
        <begin position="156"/>
        <end position="267"/>
    </location>
</feature>
<feature type="non-terminal residue" evidence="4">
    <location>
        <position position="268"/>
    </location>
</feature>
<dbReference type="PANTHER" id="PTHR45753:SF3">
    <property type="entry name" value="ORNITHINE TRANSCARBAMYLASE, MITOCHONDRIAL"/>
    <property type="match status" value="1"/>
</dbReference>
<name>A0A382NZP2_9ZZZZ</name>
<dbReference type="NCBIfam" id="NF001986">
    <property type="entry name" value="PRK00779.1"/>
    <property type="match status" value="1"/>
</dbReference>
<proteinExistence type="predicted"/>
<dbReference type="Pfam" id="PF00185">
    <property type="entry name" value="OTCace"/>
    <property type="match status" value="1"/>
</dbReference>
<dbReference type="GO" id="GO:0016597">
    <property type="term" value="F:amino acid binding"/>
    <property type="evidence" value="ECO:0007669"/>
    <property type="project" value="InterPro"/>
</dbReference>
<evidence type="ECO:0008006" key="5">
    <source>
        <dbReference type="Google" id="ProtNLM"/>
    </source>
</evidence>
<dbReference type="Pfam" id="PF02729">
    <property type="entry name" value="OTCace_N"/>
    <property type="match status" value="1"/>
</dbReference>
<dbReference type="InterPro" id="IPR006130">
    <property type="entry name" value="Asp/Orn_carbamoylTrfase"/>
</dbReference>
<sequence>MAKVTVSTKHLLSITDLDPKEIKSLLTRARDLKTETNTSKPLKGKTIALLFGKPSLRTRVSFEIATANLGANCLYLSPQEVGIGGREAISDIAQVLSRYVDCIVYRCFQHQEIEEMAQFSSVPVINALSEDEHPCQALADLTTMLERRENLRTTILAFIGDGNNVARSLAFGAAAMGMTFRIASPRGYELSTEVLKQAAKIAAANGGQIEFLRDPLSAVEDAHVVYTDVWASMGQEGEASVREEAFKGYQVNPELMEQAAPDAIFMHD</sequence>
<feature type="domain" description="Aspartate/ornithine carbamoyltransferase carbamoyl-P binding" evidence="3">
    <location>
        <begin position="9"/>
        <end position="146"/>
    </location>
</feature>